<keyword evidence="20" id="KW-0150">Chloroplast</keyword>
<dbReference type="GO" id="GO:0051539">
    <property type="term" value="F:4 iron, 4 sulfur cluster binding"/>
    <property type="evidence" value="ECO:0007669"/>
    <property type="project" value="UniProtKB-KW"/>
</dbReference>
<evidence type="ECO:0000256" key="19">
    <source>
        <dbReference type="PIRSR" id="PIRSR000260-4"/>
    </source>
</evidence>
<keyword evidence="6 15" id="KW-0479">Metal-binding</keyword>
<reference evidence="20" key="1">
    <citation type="journal article" date="2017" name="Mar. Biotechnol.">
        <title>Plastid Genome of Dictyopteris divaricata (Dictyotales, Phaeophyceae): Understanding the Evolution of Plastid Genomes in Brown Algae.</title>
        <authorList>
            <person name="Liu F."/>
            <person name="Jin Z."/>
            <person name="Wang Y."/>
            <person name="Bi Y."/>
            <person name="Melton J.T.III."/>
        </authorList>
    </citation>
    <scope>NUCLEOTIDE SEQUENCE</scope>
</reference>
<comment type="function">
    <text evidence="1 15">Catalytic subunit of the ferredoxin-thioredoxin reductase (FTR), which catalyzes the two-electron reduction of thioredoxins by the electrons provided by reduced ferredoxin.</text>
</comment>
<evidence type="ECO:0000256" key="4">
    <source>
        <dbReference type="ARBA" id="ARBA00021195"/>
    </source>
</evidence>
<dbReference type="AlphaFoldDB" id="A0A2I4Q2F8"/>
<evidence type="ECO:0000256" key="17">
    <source>
        <dbReference type="PIRSR" id="PIRSR000260-2"/>
    </source>
</evidence>
<gene>
    <name evidence="20" type="primary">ftrB</name>
</gene>
<dbReference type="Gene3D" id="3.90.460.10">
    <property type="entry name" value="Ferredoxin thioredoxin reductase catalytic beta subunit"/>
    <property type="match status" value="1"/>
</dbReference>
<dbReference type="GO" id="GO:0046872">
    <property type="term" value="F:metal ion binding"/>
    <property type="evidence" value="ECO:0007669"/>
    <property type="project" value="UniProtKB-KW"/>
</dbReference>
<dbReference type="EMBL" id="KY433579">
    <property type="protein sequence ID" value="AQZ25032.1"/>
    <property type="molecule type" value="Genomic_DNA"/>
</dbReference>
<dbReference type="GO" id="GO:0016730">
    <property type="term" value="F:oxidoreductase activity, acting on iron-sulfur proteins as donors"/>
    <property type="evidence" value="ECO:0007669"/>
    <property type="project" value="InterPro"/>
</dbReference>
<comment type="cofactor">
    <cofactor evidence="15 17">
        <name>[4Fe-4S] cluster</name>
        <dbReference type="ChEBI" id="CHEBI:49883"/>
    </cofactor>
    <text evidence="15 17">Binds 1 [4Fe-4S] cluster.</text>
</comment>
<dbReference type="PANTHER" id="PTHR35113">
    <property type="entry name" value="FERREDOXIN-THIOREDOXIN REDUCTASE CATALYTIC CHAIN, CHLOROPLASTIC"/>
    <property type="match status" value="1"/>
</dbReference>
<dbReference type="GeneID" id="35656077"/>
<dbReference type="InterPro" id="IPR024707">
    <property type="entry name" value="FTR_bsu_Cyanobacter"/>
</dbReference>
<evidence type="ECO:0000256" key="3">
    <source>
        <dbReference type="ARBA" id="ARBA00012358"/>
    </source>
</evidence>
<feature type="site" description="Increases the nucleophilicity of the active site Cys" evidence="18">
    <location>
        <position position="88"/>
    </location>
</feature>
<evidence type="ECO:0000256" key="10">
    <source>
        <dbReference type="ARBA" id="ARBA00023157"/>
    </source>
</evidence>
<evidence type="ECO:0000256" key="11">
    <source>
        <dbReference type="ARBA" id="ARBA00023284"/>
    </source>
</evidence>
<feature type="disulfide bond" description="Redox-active" evidence="19">
    <location>
        <begin position="59"/>
        <end position="89"/>
    </location>
</feature>
<evidence type="ECO:0000256" key="18">
    <source>
        <dbReference type="PIRSR" id="PIRSR000260-3"/>
    </source>
</evidence>
<comment type="similarity">
    <text evidence="2 15">Belongs to the ferredoxin thioredoxin reductase beta subunit family.</text>
</comment>
<organism evidence="20">
    <name type="scientific">Dictyopteris divaricata</name>
    <dbReference type="NCBI Taxonomy" id="156996"/>
    <lineage>
        <taxon>Eukaryota</taxon>
        <taxon>Sar</taxon>
        <taxon>Stramenopiles</taxon>
        <taxon>Ochrophyta</taxon>
        <taxon>PX clade</taxon>
        <taxon>Phaeophyceae</taxon>
        <taxon>Dictyotales</taxon>
        <taxon>Dictyotaceae</taxon>
        <taxon>Dictyopteris</taxon>
    </lineage>
</organism>
<protein>
    <recommendedName>
        <fullName evidence="4 15">Ferredoxin-thioredoxin reductase, catalytic chain</fullName>
        <shortName evidence="15">FTR-C</shortName>
        <ecNumber evidence="3 15">1.8.7.2</ecNumber>
    </recommendedName>
    <alternativeName>
        <fullName evidence="13 15">Ferredoxin-thioredoxin reductase subunit B</fullName>
    </alternativeName>
</protein>
<dbReference type="Pfam" id="PF02943">
    <property type="entry name" value="FeThRed_B"/>
    <property type="match status" value="1"/>
</dbReference>
<dbReference type="InterPro" id="IPR036644">
    <property type="entry name" value="FTR_bsu_sf"/>
</dbReference>
<sequence length="115" mass="13525">MNPRETQNISNSVESIQRFAEIYTKRTNTFFCFDPSITAIVLTGLVRHKEKYGVPLCPCRNYFNEEAEVDLNYWICPCVAMRERKECHCKLFLTPDDEYSSKNQTIDINLIYDNL</sequence>
<evidence type="ECO:0000256" key="12">
    <source>
        <dbReference type="ARBA" id="ARBA00026011"/>
    </source>
</evidence>
<dbReference type="PANTHER" id="PTHR35113:SF1">
    <property type="entry name" value="FERREDOXIN-THIOREDOXIN REDUCTASE CATALYTIC CHAIN, CHLOROPLASTIC"/>
    <property type="match status" value="1"/>
</dbReference>
<feature type="binding site" evidence="17">
    <location>
        <position position="78"/>
    </location>
    <ligand>
        <name>[4Fe-4S] cluster</name>
        <dbReference type="ChEBI" id="CHEBI:49883"/>
    </ligand>
</feature>
<evidence type="ECO:0000256" key="13">
    <source>
        <dbReference type="ARBA" id="ARBA00030295"/>
    </source>
</evidence>
<proteinExistence type="inferred from homology"/>
<evidence type="ECO:0000256" key="2">
    <source>
        <dbReference type="ARBA" id="ARBA00007941"/>
    </source>
</evidence>
<dbReference type="SUPFAM" id="SSF57662">
    <property type="entry name" value="Ferredoxin thioredoxin reductase (FTR), catalytic beta chain"/>
    <property type="match status" value="1"/>
</dbReference>
<keyword evidence="7 15" id="KW-0560">Oxidoreductase</keyword>
<geneLocation type="chloroplast" evidence="20"/>
<keyword evidence="5 15" id="KW-0004">4Fe-4S</keyword>
<evidence type="ECO:0000256" key="1">
    <source>
        <dbReference type="ARBA" id="ARBA00003945"/>
    </source>
</evidence>
<evidence type="ECO:0000256" key="7">
    <source>
        <dbReference type="ARBA" id="ARBA00023002"/>
    </source>
</evidence>
<evidence type="ECO:0000256" key="9">
    <source>
        <dbReference type="ARBA" id="ARBA00023014"/>
    </source>
</evidence>
<evidence type="ECO:0000256" key="8">
    <source>
        <dbReference type="ARBA" id="ARBA00023004"/>
    </source>
</evidence>
<feature type="binding site" evidence="17">
    <location>
        <position position="87"/>
    </location>
    <ligand>
        <name>[4Fe-4S] cluster</name>
        <dbReference type="ChEBI" id="CHEBI:49883"/>
    </ligand>
</feature>
<keyword evidence="11" id="KW-0676">Redox-active center</keyword>
<keyword evidence="10 19" id="KW-1015">Disulfide bond</keyword>
<evidence type="ECO:0000256" key="14">
    <source>
        <dbReference type="ARBA" id="ARBA00048150"/>
    </source>
</evidence>
<dbReference type="EC" id="1.8.7.2" evidence="3 15"/>
<comment type="subunit">
    <text evidence="12 15">Heterodimer of subunit A (variable subunit) and subunit B (catalytic subunit). Heterodimeric FTR forms a complex with ferredoxin and thioredoxin.</text>
</comment>
<dbReference type="PIRSF" id="PIRSF000260">
    <property type="entry name" value="FTRc"/>
    <property type="match status" value="1"/>
</dbReference>
<evidence type="ECO:0000256" key="15">
    <source>
        <dbReference type="PIRNR" id="PIRNR000260"/>
    </source>
</evidence>
<evidence type="ECO:0000313" key="20">
    <source>
        <dbReference type="EMBL" id="AQZ25032.1"/>
    </source>
</evidence>
<comment type="catalytic activity">
    <reaction evidence="14 15">
        <text>[thioredoxin]-disulfide + 2 reduced [2Fe-2S]-[ferredoxin] + 2 H(+) = [thioredoxin]-dithiol + 2 oxidized [2Fe-2S]-[ferredoxin]</text>
        <dbReference type="Rhea" id="RHEA:42336"/>
        <dbReference type="Rhea" id="RHEA-COMP:10000"/>
        <dbReference type="Rhea" id="RHEA-COMP:10001"/>
        <dbReference type="Rhea" id="RHEA-COMP:10698"/>
        <dbReference type="Rhea" id="RHEA-COMP:10700"/>
        <dbReference type="ChEBI" id="CHEBI:15378"/>
        <dbReference type="ChEBI" id="CHEBI:29950"/>
        <dbReference type="ChEBI" id="CHEBI:33737"/>
        <dbReference type="ChEBI" id="CHEBI:33738"/>
        <dbReference type="ChEBI" id="CHEBI:50058"/>
        <dbReference type="EC" id="1.8.7.2"/>
    </reaction>
</comment>
<dbReference type="RefSeq" id="YP_009455815.1">
    <property type="nucleotide sequence ID" value="NC_036804.1"/>
</dbReference>
<keyword evidence="9 15" id="KW-0411">Iron-sulfur</keyword>
<evidence type="ECO:0000256" key="6">
    <source>
        <dbReference type="ARBA" id="ARBA00022723"/>
    </source>
</evidence>
<evidence type="ECO:0000256" key="16">
    <source>
        <dbReference type="PIRSR" id="PIRSR000260-1"/>
    </source>
</evidence>
<accession>A0A2I4Q2F8</accession>
<feature type="binding site" evidence="17">
    <location>
        <position position="76"/>
    </location>
    <ligand>
        <name>[4Fe-4S] cluster</name>
        <dbReference type="ChEBI" id="CHEBI:49883"/>
    </ligand>
</feature>
<dbReference type="FunFam" id="3.90.460.10:FF:000001">
    <property type="entry name" value="Ferredoxin-thioredoxin reductase, catalytic chain"/>
    <property type="match status" value="1"/>
</dbReference>
<keyword evidence="20" id="KW-0934">Plastid</keyword>
<dbReference type="InterPro" id="IPR004209">
    <property type="entry name" value="FTR_bsu"/>
</dbReference>
<name>A0A2I4Q2F8_9PHAE</name>
<evidence type="ECO:0000256" key="5">
    <source>
        <dbReference type="ARBA" id="ARBA00022485"/>
    </source>
</evidence>
<keyword evidence="8 15" id="KW-0408">Iron</keyword>
<feature type="binding site" evidence="17">
    <location>
        <position position="57"/>
    </location>
    <ligand>
        <name>[4Fe-4S] cluster</name>
        <dbReference type="ChEBI" id="CHEBI:49883"/>
    </ligand>
</feature>
<feature type="active site" description="Nucleophile" evidence="16">
    <location>
        <position position="59"/>
    </location>
</feature>